<keyword evidence="2" id="KW-1185">Reference proteome</keyword>
<comment type="caution">
    <text evidence="1">The sequence shown here is derived from an EMBL/GenBank/DDBJ whole genome shotgun (WGS) entry which is preliminary data.</text>
</comment>
<accession>A0A5B7FAW7</accession>
<organism evidence="1 2">
    <name type="scientific">Portunus trituberculatus</name>
    <name type="common">Swimming crab</name>
    <name type="synonym">Neptunus trituberculatus</name>
    <dbReference type="NCBI Taxonomy" id="210409"/>
    <lineage>
        <taxon>Eukaryota</taxon>
        <taxon>Metazoa</taxon>
        <taxon>Ecdysozoa</taxon>
        <taxon>Arthropoda</taxon>
        <taxon>Crustacea</taxon>
        <taxon>Multicrustacea</taxon>
        <taxon>Malacostraca</taxon>
        <taxon>Eumalacostraca</taxon>
        <taxon>Eucarida</taxon>
        <taxon>Decapoda</taxon>
        <taxon>Pleocyemata</taxon>
        <taxon>Brachyura</taxon>
        <taxon>Eubrachyura</taxon>
        <taxon>Portunoidea</taxon>
        <taxon>Portunidae</taxon>
        <taxon>Portuninae</taxon>
        <taxon>Portunus</taxon>
    </lineage>
</organism>
<dbReference type="AlphaFoldDB" id="A0A5B7FAW7"/>
<dbReference type="Proteomes" id="UP000324222">
    <property type="component" value="Unassembled WGS sequence"/>
</dbReference>
<gene>
    <name evidence="1" type="ORF">E2C01_035215</name>
</gene>
<dbReference type="EMBL" id="VSRR010005128">
    <property type="protein sequence ID" value="MPC41614.1"/>
    <property type="molecule type" value="Genomic_DNA"/>
</dbReference>
<evidence type="ECO:0000313" key="1">
    <source>
        <dbReference type="EMBL" id="MPC41614.1"/>
    </source>
</evidence>
<proteinExistence type="predicted"/>
<name>A0A5B7FAW7_PORTR</name>
<protein>
    <submittedName>
        <fullName evidence="1">Uncharacterized protein</fullName>
    </submittedName>
</protein>
<sequence length="105" mass="11229">MARIDKGGRSVRGVRGVEGARVESGVGGVRGVEWSGVQWWMAVGVRGGQRSPPPVPSSLLPQRRADDVIKRRVTQRQIRGGALNTGVCVREARTGRRGGTRGRSG</sequence>
<reference evidence="1 2" key="1">
    <citation type="submission" date="2019-05" db="EMBL/GenBank/DDBJ databases">
        <title>Another draft genome of Portunus trituberculatus and its Hox gene families provides insights of decapod evolution.</title>
        <authorList>
            <person name="Jeong J.-H."/>
            <person name="Song I."/>
            <person name="Kim S."/>
            <person name="Choi T."/>
            <person name="Kim D."/>
            <person name="Ryu S."/>
            <person name="Kim W."/>
        </authorList>
    </citation>
    <scope>NUCLEOTIDE SEQUENCE [LARGE SCALE GENOMIC DNA]</scope>
    <source>
        <tissue evidence="1">Muscle</tissue>
    </source>
</reference>
<evidence type="ECO:0000313" key="2">
    <source>
        <dbReference type="Proteomes" id="UP000324222"/>
    </source>
</evidence>